<evidence type="ECO:0000313" key="3">
    <source>
        <dbReference type="Proteomes" id="UP000000600"/>
    </source>
</evidence>
<dbReference type="OrthoDB" id="301144at2759"/>
<dbReference type="OMA" id="NFEMEVQ"/>
<reference evidence="2 3" key="1">
    <citation type="journal article" date="2006" name="Nature">
        <title>Global trends of whole-genome duplications revealed by the ciliate Paramecium tetraurelia.</title>
        <authorList>
            <consortium name="Genoscope"/>
            <person name="Aury J.-M."/>
            <person name="Jaillon O."/>
            <person name="Duret L."/>
            <person name="Noel B."/>
            <person name="Jubin C."/>
            <person name="Porcel B.M."/>
            <person name="Segurens B."/>
            <person name="Daubin V."/>
            <person name="Anthouard V."/>
            <person name="Aiach N."/>
            <person name="Arnaiz O."/>
            <person name="Billaut A."/>
            <person name="Beisson J."/>
            <person name="Blanc I."/>
            <person name="Bouhouche K."/>
            <person name="Camara F."/>
            <person name="Duharcourt S."/>
            <person name="Guigo R."/>
            <person name="Gogendeau D."/>
            <person name="Katinka M."/>
            <person name="Keller A.-M."/>
            <person name="Kissmehl R."/>
            <person name="Klotz C."/>
            <person name="Koll F."/>
            <person name="Le Moue A."/>
            <person name="Lepere C."/>
            <person name="Malinsky S."/>
            <person name="Nowacki M."/>
            <person name="Nowak J.K."/>
            <person name="Plattner H."/>
            <person name="Poulain J."/>
            <person name="Ruiz F."/>
            <person name="Serrano V."/>
            <person name="Zagulski M."/>
            <person name="Dessen P."/>
            <person name="Betermier M."/>
            <person name="Weissenbach J."/>
            <person name="Scarpelli C."/>
            <person name="Schachter V."/>
            <person name="Sperling L."/>
            <person name="Meyer E."/>
            <person name="Cohen J."/>
            <person name="Wincker P."/>
        </authorList>
    </citation>
    <scope>NUCLEOTIDE SEQUENCE [LARGE SCALE GENOMIC DNA]</scope>
    <source>
        <strain evidence="2 3">Stock d4-2</strain>
    </source>
</reference>
<evidence type="ECO:0000256" key="1">
    <source>
        <dbReference type="SAM" id="Coils"/>
    </source>
</evidence>
<organism evidence="2 3">
    <name type="scientific">Paramecium tetraurelia</name>
    <dbReference type="NCBI Taxonomy" id="5888"/>
    <lineage>
        <taxon>Eukaryota</taxon>
        <taxon>Sar</taxon>
        <taxon>Alveolata</taxon>
        <taxon>Ciliophora</taxon>
        <taxon>Intramacronucleata</taxon>
        <taxon>Oligohymenophorea</taxon>
        <taxon>Peniculida</taxon>
        <taxon>Parameciidae</taxon>
        <taxon>Paramecium</taxon>
    </lineage>
</organism>
<evidence type="ECO:0000313" key="2">
    <source>
        <dbReference type="EMBL" id="CAK60661.1"/>
    </source>
</evidence>
<dbReference type="EMBL" id="CT868008">
    <property type="protein sequence ID" value="CAK60661.1"/>
    <property type="molecule type" value="Genomic_DNA"/>
</dbReference>
<dbReference type="GeneID" id="5013843"/>
<feature type="coiled-coil region" evidence="1">
    <location>
        <begin position="31"/>
        <end position="145"/>
    </location>
</feature>
<dbReference type="Proteomes" id="UP000000600">
    <property type="component" value="Unassembled WGS sequence"/>
</dbReference>
<keyword evidence="3" id="KW-1185">Reference proteome</keyword>
<protein>
    <submittedName>
        <fullName evidence="2">Uncharacterized protein</fullName>
    </submittedName>
</protein>
<feature type="coiled-coil region" evidence="1">
    <location>
        <begin position="193"/>
        <end position="227"/>
    </location>
</feature>
<dbReference type="HOGENOM" id="CLU_817512_0_0_1"/>
<accession>A0BQ44</accession>
<keyword evidence="1" id="KW-0175">Coiled coil</keyword>
<dbReference type="KEGG" id="ptm:GSPATT00005412001"/>
<sequence length="354" mass="40923">MKQSSLNPDPRRKQILLDMINKSGFPEVKSEKALQAQIEALQQELLEKDQALIQKDEQIDKLCAVVFQYQEEIASKNREIEELQQGKANFEMEVQNYNEMKNHCDQALKQLHHVEMQVSDLQEQNLQLKNQEQQLLSQILALQKNSDVLLRDAFEREKKQLHKKIVEKTKIIQEQNCLIQKSNETQSTIHQSMMKMKEDQKKQEQTIQKLREEIENLKGDAAAFNSSLNQITSPLNQLSSPLNQLTSPQGQRQASFNTHKDFDTPIRQSQYTQQKPQSSNSLCSNFTSQESKKKMMGNFKRLTTMAVGMYSNLLDYQSLQNGSKLASELGQARIDLTQQISRSSMMNSEYNDHN</sequence>
<name>A0BQ44_PARTE</name>
<gene>
    <name evidence="2" type="ORF">GSPATT00005412001</name>
</gene>
<proteinExistence type="predicted"/>
<dbReference type="RefSeq" id="XP_001428059.1">
    <property type="nucleotide sequence ID" value="XM_001428022.2"/>
</dbReference>
<dbReference type="InParanoid" id="A0BQ44"/>
<dbReference type="AlphaFoldDB" id="A0BQ44"/>